<evidence type="ECO:0000256" key="1">
    <source>
        <dbReference type="ARBA" id="ARBA00001968"/>
    </source>
</evidence>
<dbReference type="CDD" id="cd03317">
    <property type="entry name" value="NAAAR"/>
    <property type="match status" value="1"/>
</dbReference>
<sequence>VIILVVENCDLRFPAKAGLDRLSTASFEADHEGRPTAQRGAHGDDHVKIDRVEIREIRMRLREPFEVSTGSTRDRRVLLVALHSDGMVAWGECVAGETPDYSYETTDTAWSILTDLILPRVAGAVMESSADLLPVFEGIRGHPMARATVEMAAWDLEAKAGGHSLASLVGGVRDSVPVGVSIGLQGTDEELHRKVADYIEQGYQRIKVKIKPGRDVVMLKGLRDRYPDVPLMADANSAYSLEDLPRLRELDGLDLMMIEQPLAHDDYLDHARLQGEMGTPICLDESIRSVRDASLALEIGACRIINIKPGRVGGLSSAKAIHDLCVEHEIPVWCGGMLESGVGRAHNVALASLPGFTLPGDISSSRRYWAEDIVTPEFVLDRGAVAVPSGPGIGVEVREDVLAEWTVRQADF</sequence>
<feature type="non-terminal residue" evidence="7">
    <location>
        <position position="1"/>
    </location>
</feature>
<dbReference type="EMBL" id="UINC01001038">
    <property type="protein sequence ID" value="SUZ68422.1"/>
    <property type="molecule type" value="Genomic_DNA"/>
</dbReference>
<dbReference type="SFLD" id="SFLDS00001">
    <property type="entry name" value="Enolase"/>
    <property type="match status" value="1"/>
</dbReference>
<dbReference type="SFLD" id="SFLDF00009">
    <property type="entry name" value="o-succinylbenzoate_synthase"/>
    <property type="match status" value="1"/>
</dbReference>
<keyword evidence="2" id="KW-0479">Metal-binding</keyword>
<dbReference type="InterPro" id="IPR029065">
    <property type="entry name" value="Enolase_C-like"/>
</dbReference>
<evidence type="ECO:0000259" key="6">
    <source>
        <dbReference type="SMART" id="SM00922"/>
    </source>
</evidence>
<dbReference type="InterPro" id="IPR013341">
    <property type="entry name" value="Mandelate_racemase_N_dom"/>
</dbReference>
<keyword evidence="3" id="KW-0460">Magnesium</keyword>
<dbReference type="GO" id="GO:0009234">
    <property type="term" value="P:menaquinone biosynthetic process"/>
    <property type="evidence" value="ECO:0007669"/>
    <property type="project" value="InterPro"/>
</dbReference>
<organism evidence="7">
    <name type="scientific">marine metagenome</name>
    <dbReference type="NCBI Taxonomy" id="408172"/>
    <lineage>
        <taxon>unclassified sequences</taxon>
        <taxon>metagenomes</taxon>
        <taxon>ecological metagenomes</taxon>
    </lineage>
</organism>
<dbReference type="PANTHER" id="PTHR48073:SF5">
    <property type="entry name" value="O-SUCCINYLBENZOATE SYNTHASE"/>
    <property type="match status" value="1"/>
</dbReference>
<comment type="cofactor">
    <cofactor evidence="1">
        <name>a divalent metal cation</name>
        <dbReference type="ChEBI" id="CHEBI:60240"/>
    </cofactor>
</comment>
<dbReference type="NCBIfam" id="TIGR01928">
    <property type="entry name" value="menC_lowGC_arch"/>
    <property type="match status" value="1"/>
</dbReference>
<evidence type="ECO:0000256" key="4">
    <source>
        <dbReference type="ARBA" id="ARBA00023239"/>
    </source>
</evidence>
<dbReference type="GO" id="GO:0016854">
    <property type="term" value="F:racemase and epimerase activity"/>
    <property type="evidence" value="ECO:0007669"/>
    <property type="project" value="UniProtKB-ARBA"/>
</dbReference>
<accession>A0A381PN29</accession>
<dbReference type="GO" id="GO:0046872">
    <property type="term" value="F:metal ion binding"/>
    <property type="evidence" value="ECO:0007669"/>
    <property type="project" value="UniProtKB-KW"/>
</dbReference>
<dbReference type="InterPro" id="IPR036849">
    <property type="entry name" value="Enolase-like_C_sf"/>
</dbReference>
<protein>
    <recommendedName>
        <fullName evidence="5">o-succinylbenzoate synthase</fullName>
        <ecNumber evidence="5">4.2.1.113</ecNumber>
    </recommendedName>
</protein>
<evidence type="ECO:0000256" key="5">
    <source>
        <dbReference type="ARBA" id="ARBA00029491"/>
    </source>
</evidence>
<dbReference type="InterPro" id="IPR010197">
    <property type="entry name" value="OSBS/NAAAR"/>
</dbReference>
<reference evidence="7" key="1">
    <citation type="submission" date="2018-05" db="EMBL/GenBank/DDBJ databases">
        <authorList>
            <person name="Lanie J.A."/>
            <person name="Ng W.-L."/>
            <person name="Kazmierczak K.M."/>
            <person name="Andrzejewski T.M."/>
            <person name="Davidsen T.M."/>
            <person name="Wayne K.J."/>
            <person name="Tettelin H."/>
            <person name="Glass J.I."/>
            <person name="Rusch D."/>
            <person name="Podicherti R."/>
            <person name="Tsui H.-C.T."/>
            <person name="Winkler M.E."/>
        </authorList>
    </citation>
    <scope>NUCLEOTIDE SEQUENCE</scope>
</reference>
<name>A0A381PN29_9ZZZZ</name>
<dbReference type="SUPFAM" id="SSF54826">
    <property type="entry name" value="Enolase N-terminal domain-like"/>
    <property type="match status" value="1"/>
</dbReference>
<feature type="domain" description="Mandelate racemase/muconate lactonizing enzyme C-terminal" evidence="6">
    <location>
        <begin position="188"/>
        <end position="280"/>
    </location>
</feature>
<dbReference type="InterPro" id="IPR013342">
    <property type="entry name" value="Mandelate_racemase_C"/>
</dbReference>
<dbReference type="Gene3D" id="3.30.390.10">
    <property type="entry name" value="Enolase-like, N-terminal domain"/>
    <property type="match status" value="1"/>
</dbReference>
<dbReference type="Pfam" id="PF13378">
    <property type="entry name" value="MR_MLE_C"/>
    <property type="match status" value="1"/>
</dbReference>
<dbReference type="InterPro" id="IPR029017">
    <property type="entry name" value="Enolase-like_N"/>
</dbReference>
<dbReference type="AlphaFoldDB" id="A0A381PN29"/>
<dbReference type="SFLD" id="SFLDG00180">
    <property type="entry name" value="muconate_cycloisomerase"/>
    <property type="match status" value="1"/>
</dbReference>
<evidence type="ECO:0000313" key="7">
    <source>
        <dbReference type="EMBL" id="SUZ68422.1"/>
    </source>
</evidence>
<dbReference type="SMART" id="SM00922">
    <property type="entry name" value="MR_MLE"/>
    <property type="match status" value="1"/>
</dbReference>
<evidence type="ECO:0000256" key="2">
    <source>
        <dbReference type="ARBA" id="ARBA00022723"/>
    </source>
</evidence>
<proteinExistence type="predicted"/>
<dbReference type="SUPFAM" id="SSF51604">
    <property type="entry name" value="Enolase C-terminal domain-like"/>
    <property type="match status" value="1"/>
</dbReference>
<dbReference type="Gene3D" id="3.20.20.120">
    <property type="entry name" value="Enolase-like C-terminal domain"/>
    <property type="match status" value="1"/>
</dbReference>
<dbReference type="GO" id="GO:0043748">
    <property type="term" value="F:O-succinylbenzoate synthase activity"/>
    <property type="evidence" value="ECO:0007669"/>
    <property type="project" value="UniProtKB-EC"/>
</dbReference>
<dbReference type="PANTHER" id="PTHR48073">
    <property type="entry name" value="O-SUCCINYLBENZOATE SYNTHASE-RELATED"/>
    <property type="match status" value="1"/>
</dbReference>
<evidence type="ECO:0000256" key="3">
    <source>
        <dbReference type="ARBA" id="ARBA00022842"/>
    </source>
</evidence>
<dbReference type="EC" id="4.2.1.113" evidence="5"/>
<gene>
    <name evidence="7" type="ORF">METZ01_LOCUS21276</name>
</gene>
<dbReference type="Pfam" id="PF02746">
    <property type="entry name" value="MR_MLE_N"/>
    <property type="match status" value="1"/>
</dbReference>
<keyword evidence="4" id="KW-0456">Lyase</keyword>